<gene>
    <name evidence="2" type="ORF">SAMN04488012_10127</name>
</gene>
<reference evidence="2 3" key="1">
    <citation type="submission" date="2016-11" db="EMBL/GenBank/DDBJ databases">
        <authorList>
            <person name="Jaros S."/>
            <person name="Januszkiewicz K."/>
            <person name="Wedrychowicz H."/>
        </authorList>
    </citation>
    <scope>NUCLEOTIDE SEQUENCE [LARGE SCALE GENOMIC DNA]</scope>
    <source>
        <strain evidence="2 3">DSM 26892</strain>
    </source>
</reference>
<keyword evidence="3" id="KW-1185">Reference proteome</keyword>
<dbReference type="Proteomes" id="UP000184040">
    <property type="component" value="Unassembled WGS sequence"/>
</dbReference>
<dbReference type="STRING" id="313368.SAMN04488012_10127"/>
<organism evidence="2 3">
    <name type="scientific">Palleronia salina</name>
    <dbReference type="NCBI Taxonomy" id="313368"/>
    <lineage>
        <taxon>Bacteria</taxon>
        <taxon>Pseudomonadati</taxon>
        <taxon>Pseudomonadota</taxon>
        <taxon>Alphaproteobacteria</taxon>
        <taxon>Rhodobacterales</taxon>
        <taxon>Roseobacteraceae</taxon>
        <taxon>Palleronia</taxon>
    </lineage>
</organism>
<accession>A0A1M6A819</accession>
<name>A0A1M6A819_9RHOB</name>
<dbReference type="AlphaFoldDB" id="A0A1M6A819"/>
<dbReference type="EMBL" id="FQZA01000001">
    <property type="protein sequence ID" value="SHI32664.1"/>
    <property type="molecule type" value="Genomic_DNA"/>
</dbReference>
<feature type="compositionally biased region" description="Basic and acidic residues" evidence="1">
    <location>
        <begin position="30"/>
        <end position="42"/>
    </location>
</feature>
<feature type="region of interest" description="Disordered" evidence="1">
    <location>
        <begin position="30"/>
        <end position="56"/>
    </location>
</feature>
<evidence type="ECO:0000313" key="3">
    <source>
        <dbReference type="Proteomes" id="UP000184040"/>
    </source>
</evidence>
<feature type="compositionally biased region" description="Basic residues" evidence="1">
    <location>
        <begin position="43"/>
        <end position="52"/>
    </location>
</feature>
<dbReference type="RefSeq" id="WP_139250737.1">
    <property type="nucleotide sequence ID" value="NZ_FQZA01000001.1"/>
</dbReference>
<evidence type="ECO:0000313" key="2">
    <source>
        <dbReference type="EMBL" id="SHI32664.1"/>
    </source>
</evidence>
<protein>
    <submittedName>
        <fullName evidence="2">Uncharacterized protein</fullName>
    </submittedName>
</protein>
<evidence type="ECO:0000256" key="1">
    <source>
        <dbReference type="SAM" id="MobiDB-lite"/>
    </source>
</evidence>
<proteinExistence type="predicted"/>
<sequence length="68" mass="7971">MNANAMLRFFLRKVLHIGVSKGIDRAYGADKAKKDMTPEERRRHQAARKNANRSKQALKMMRKIGRFR</sequence>